<evidence type="ECO:0000313" key="6">
    <source>
        <dbReference type="EMBL" id="CAH9111904.1"/>
    </source>
</evidence>
<name>A0A9P0ZU58_CUSEU</name>
<proteinExistence type="predicted"/>
<dbReference type="GO" id="GO:0043067">
    <property type="term" value="P:regulation of programmed cell death"/>
    <property type="evidence" value="ECO:0007669"/>
    <property type="project" value="TreeGrafter"/>
</dbReference>
<dbReference type="Proteomes" id="UP001152484">
    <property type="component" value="Unassembled WGS sequence"/>
</dbReference>
<dbReference type="GO" id="GO:0008270">
    <property type="term" value="F:zinc ion binding"/>
    <property type="evidence" value="ECO:0007669"/>
    <property type="project" value="UniProtKB-KW"/>
</dbReference>
<dbReference type="CDD" id="cd16649">
    <property type="entry name" value="mRING-HC-C3HC5_CGRF1-like"/>
    <property type="match status" value="1"/>
</dbReference>
<accession>A0A9P0ZU58</accession>
<dbReference type="PANTHER" id="PTHR42647">
    <property type="entry name" value="SBP (S-RIBONUCLEASE BINDING PROTEIN) FAMILY PROTEIN"/>
    <property type="match status" value="1"/>
</dbReference>
<evidence type="ECO:0000256" key="1">
    <source>
        <dbReference type="ARBA" id="ARBA00022723"/>
    </source>
</evidence>
<evidence type="ECO:0000256" key="4">
    <source>
        <dbReference type="PROSITE-ProRule" id="PRU00175"/>
    </source>
</evidence>
<keyword evidence="2 4" id="KW-0863">Zinc-finger</keyword>
<dbReference type="OrthoDB" id="1711136at2759"/>
<feature type="domain" description="RING-type" evidence="5">
    <location>
        <begin position="256"/>
        <end position="292"/>
    </location>
</feature>
<sequence length="305" mass="33856">MAVEAQHFNLFPSQQQLVNPGKPNGFRFGYNAQIGSSIPFPPDSMLPGVNFPMSRTLFQGKPAMNADCELSYQLQPEVSRKRIRDEDFAVPGEDVLPIMQQYQSEVDRIVSNHTKKLRMELEERQKQETRILVAAIGEEVMKKVMEKDEQIQTLGKLNFALQERVKSLYLENQLWRDLALSNEATANTLRSDLEQVLAHVTDEHFSGRAAAGVTDEEDVESCCDSSDYAADAGSIHVERMLPAAAELVKNGGGRMCRRCGEKESSVLLLPCRHLCLCTTCGSTLVSCCPVCNSSMNATVHVNLSS</sequence>
<organism evidence="6 7">
    <name type="scientific">Cuscuta europaea</name>
    <name type="common">European dodder</name>
    <dbReference type="NCBI Taxonomy" id="41803"/>
    <lineage>
        <taxon>Eukaryota</taxon>
        <taxon>Viridiplantae</taxon>
        <taxon>Streptophyta</taxon>
        <taxon>Embryophyta</taxon>
        <taxon>Tracheophyta</taxon>
        <taxon>Spermatophyta</taxon>
        <taxon>Magnoliopsida</taxon>
        <taxon>eudicotyledons</taxon>
        <taxon>Gunneridae</taxon>
        <taxon>Pentapetalae</taxon>
        <taxon>asterids</taxon>
        <taxon>lamiids</taxon>
        <taxon>Solanales</taxon>
        <taxon>Convolvulaceae</taxon>
        <taxon>Cuscuteae</taxon>
        <taxon>Cuscuta</taxon>
        <taxon>Cuscuta subgen. Cuscuta</taxon>
    </lineage>
</organism>
<dbReference type="Pfam" id="PF13920">
    <property type="entry name" value="zf-C3HC4_3"/>
    <property type="match status" value="1"/>
</dbReference>
<evidence type="ECO:0000256" key="2">
    <source>
        <dbReference type="ARBA" id="ARBA00022771"/>
    </source>
</evidence>
<dbReference type="InterPro" id="IPR001841">
    <property type="entry name" value="Znf_RING"/>
</dbReference>
<dbReference type="PANTHER" id="PTHR42647:SF55">
    <property type="entry name" value="BOI-RELATED E3 UBIQUITIN-PROTEIN LIGASE 1"/>
    <property type="match status" value="1"/>
</dbReference>
<evidence type="ECO:0000259" key="5">
    <source>
        <dbReference type="PROSITE" id="PS50089"/>
    </source>
</evidence>
<comment type="caution">
    <text evidence="6">The sequence shown here is derived from an EMBL/GenBank/DDBJ whole genome shotgun (WGS) entry which is preliminary data.</text>
</comment>
<gene>
    <name evidence="6" type="ORF">CEURO_LOCUS19435</name>
</gene>
<keyword evidence="7" id="KW-1185">Reference proteome</keyword>
<evidence type="ECO:0000313" key="7">
    <source>
        <dbReference type="Proteomes" id="UP001152484"/>
    </source>
</evidence>
<reference evidence="6" key="1">
    <citation type="submission" date="2022-07" db="EMBL/GenBank/DDBJ databases">
        <authorList>
            <person name="Macas J."/>
            <person name="Novak P."/>
            <person name="Neumann P."/>
        </authorList>
    </citation>
    <scope>NUCLEOTIDE SEQUENCE</scope>
</reference>
<dbReference type="AlphaFoldDB" id="A0A9P0ZU58"/>
<keyword evidence="3" id="KW-0862">Zinc</keyword>
<evidence type="ECO:0000256" key="3">
    <source>
        <dbReference type="ARBA" id="ARBA00022833"/>
    </source>
</evidence>
<dbReference type="Gene3D" id="3.30.40.10">
    <property type="entry name" value="Zinc/RING finger domain, C3HC4 (zinc finger)"/>
    <property type="match status" value="1"/>
</dbReference>
<protein>
    <recommendedName>
        <fullName evidence="5">RING-type domain-containing protein</fullName>
    </recommendedName>
</protein>
<dbReference type="EMBL" id="CAMAPE010000057">
    <property type="protein sequence ID" value="CAH9111904.1"/>
    <property type="molecule type" value="Genomic_DNA"/>
</dbReference>
<dbReference type="InterPro" id="IPR013083">
    <property type="entry name" value="Znf_RING/FYVE/PHD"/>
</dbReference>
<keyword evidence="1" id="KW-0479">Metal-binding</keyword>
<dbReference type="GO" id="GO:0004842">
    <property type="term" value="F:ubiquitin-protein transferase activity"/>
    <property type="evidence" value="ECO:0007669"/>
    <property type="project" value="TreeGrafter"/>
</dbReference>
<dbReference type="PROSITE" id="PS50089">
    <property type="entry name" value="ZF_RING_2"/>
    <property type="match status" value="1"/>
</dbReference>